<dbReference type="Proteomes" id="UP000013117">
    <property type="component" value="Unassembled WGS sequence"/>
</dbReference>
<dbReference type="AlphaFoldDB" id="N8YES5"/>
<comment type="caution">
    <text evidence="1">The sequence shown here is derived from an EMBL/GenBank/DDBJ whole genome shotgun (WGS) entry which is preliminary data.</text>
</comment>
<dbReference type="PANTHER" id="PTHR35602">
    <property type="entry name" value="ESTERASE YQIA-RELATED"/>
    <property type="match status" value="1"/>
</dbReference>
<dbReference type="Pfam" id="PF05728">
    <property type="entry name" value="UPF0227"/>
    <property type="match status" value="1"/>
</dbReference>
<dbReference type="Gene3D" id="3.40.50.1820">
    <property type="entry name" value="alpha/beta hydrolase"/>
    <property type="match status" value="1"/>
</dbReference>
<accession>N8YES5</accession>
<evidence type="ECO:0008006" key="3">
    <source>
        <dbReference type="Google" id="ProtNLM"/>
    </source>
</evidence>
<gene>
    <name evidence="1" type="ORF">F960_00782</name>
</gene>
<sequence>MSQLLRIKKMTHQCASRILFLHGLDSSRESTKFHAINAAQKFCINVDYRNLNFKTVENFYDEIIEKIKPALLVGHSLGGYWALKMSLKHKLPTVIANPSLEPDFRSDYPAIDEHDLENDIMQMAYIELGDEILDMYATTKALEPFMHVEAVEGGHHRLAEPNNLNQLIEHIEQNILSYHI</sequence>
<dbReference type="STRING" id="202952.GCA_000747725_02333"/>
<dbReference type="InterPro" id="IPR008886">
    <property type="entry name" value="UPF0227/Esterase_YqiA"/>
</dbReference>
<keyword evidence="2" id="KW-1185">Reference proteome</keyword>
<dbReference type="EMBL" id="APPN01000050">
    <property type="protein sequence ID" value="ENV35131.1"/>
    <property type="molecule type" value="Genomic_DNA"/>
</dbReference>
<dbReference type="SUPFAM" id="SSF53474">
    <property type="entry name" value="alpha/beta-Hydrolases"/>
    <property type="match status" value="1"/>
</dbReference>
<proteinExistence type="predicted"/>
<name>N8YES5_9GAMM</name>
<organism evidence="1 2">
    <name type="scientific">Acinetobacter gerneri DSM 14967 = CIP 107464 = MTCC 9824</name>
    <dbReference type="NCBI Taxonomy" id="1120926"/>
    <lineage>
        <taxon>Bacteria</taxon>
        <taxon>Pseudomonadati</taxon>
        <taxon>Pseudomonadota</taxon>
        <taxon>Gammaproteobacteria</taxon>
        <taxon>Moraxellales</taxon>
        <taxon>Moraxellaceae</taxon>
        <taxon>Acinetobacter</taxon>
    </lineage>
</organism>
<dbReference type="PATRIC" id="fig|1120926.3.peg.747"/>
<dbReference type="InterPro" id="IPR029058">
    <property type="entry name" value="AB_hydrolase_fold"/>
</dbReference>
<evidence type="ECO:0000313" key="1">
    <source>
        <dbReference type="EMBL" id="ENV35131.1"/>
    </source>
</evidence>
<evidence type="ECO:0000313" key="2">
    <source>
        <dbReference type="Proteomes" id="UP000013117"/>
    </source>
</evidence>
<protein>
    <recommendedName>
        <fullName evidence="3">Esterase</fullName>
    </recommendedName>
</protein>
<dbReference type="eggNOG" id="COG3150">
    <property type="taxonomic scope" value="Bacteria"/>
</dbReference>
<reference evidence="1 2" key="1">
    <citation type="submission" date="2013-02" db="EMBL/GenBank/DDBJ databases">
        <title>The Genome Sequence of Acinetobacter gerneri CIP 107464.</title>
        <authorList>
            <consortium name="The Broad Institute Genome Sequencing Platform"/>
            <consortium name="The Broad Institute Genome Sequencing Center for Infectious Disease"/>
            <person name="Cerqueira G."/>
            <person name="Feldgarden M."/>
            <person name="Courvalin P."/>
            <person name="Perichon B."/>
            <person name="Grillot-Courvalin C."/>
            <person name="Clermont D."/>
            <person name="Rocha E."/>
            <person name="Yoon E.-J."/>
            <person name="Nemec A."/>
            <person name="Walker B."/>
            <person name="Young S.K."/>
            <person name="Zeng Q."/>
            <person name="Gargeya S."/>
            <person name="Fitzgerald M."/>
            <person name="Haas B."/>
            <person name="Abouelleil A."/>
            <person name="Alvarado L."/>
            <person name="Arachchi H.M."/>
            <person name="Berlin A.M."/>
            <person name="Chapman S.B."/>
            <person name="Dewar J."/>
            <person name="Goldberg J."/>
            <person name="Griggs A."/>
            <person name="Gujja S."/>
            <person name="Hansen M."/>
            <person name="Howarth C."/>
            <person name="Imamovic A."/>
            <person name="Larimer J."/>
            <person name="McCowan C."/>
            <person name="Murphy C."/>
            <person name="Neiman D."/>
            <person name="Pearson M."/>
            <person name="Priest M."/>
            <person name="Roberts A."/>
            <person name="Saif S."/>
            <person name="Shea T."/>
            <person name="Sisk P."/>
            <person name="Sykes S."/>
            <person name="Wortman J."/>
            <person name="Nusbaum C."/>
            <person name="Birren B."/>
        </authorList>
    </citation>
    <scope>NUCLEOTIDE SEQUENCE [LARGE SCALE GENOMIC DNA]</scope>
    <source>
        <strain evidence="1 2">CIP 107464</strain>
    </source>
</reference>
<dbReference type="HOGENOM" id="CLU_1567339_0_0_6"/>
<dbReference type="PANTHER" id="PTHR35602:SF3">
    <property type="entry name" value="ESTERASE YQIA"/>
    <property type="match status" value="1"/>
</dbReference>